<dbReference type="SUPFAM" id="SSF55073">
    <property type="entry name" value="Nucleotide cyclase"/>
    <property type="match status" value="1"/>
</dbReference>
<dbReference type="Gene3D" id="1.25.40.10">
    <property type="entry name" value="Tetratricopeptide repeat domain"/>
    <property type="match status" value="2"/>
</dbReference>
<name>A0A382AVP8_9ZZZZ</name>
<organism evidence="2">
    <name type="scientific">marine metagenome</name>
    <dbReference type="NCBI Taxonomy" id="408172"/>
    <lineage>
        <taxon>unclassified sequences</taxon>
        <taxon>metagenomes</taxon>
        <taxon>ecological metagenomes</taxon>
    </lineage>
</organism>
<proteinExistence type="predicted"/>
<dbReference type="GO" id="GO:0035556">
    <property type="term" value="P:intracellular signal transduction"/>
    <property type="evidence" value="ECO:0007669"/>
    <property type="project" value="InterPro"/>
</dbReference>
<dbReference type="Gene3D" id="3.30.70.1230">
    <property type="entry name" value="Nucleotide cyclase"/>
    <property type="match status" value="1"/>
</dbReference>
<dbReference type="InterPro" id="IPR029787">
    <property type="entry name" value="Nucleotide_cyclase"/>
</dbReference>
<dbReference type="SUPFAM" id="SSF48452">
    <property type="entry name" value="TPR-like"/>
    <property type="match status" value="2"/>
</dbReference>
<protein>
    <recommendedName>
        <fullName evidence="1">Guanylate cyclase domain-containing protein</fullName>
    </recommendedName>
</protein>
<dbReference type="EMBL" id="UINC01027016">
    <property type="protein sequence ID" value="SVB05519.1"/>
    <property type="molecule type" value="Genomic_DNA"/>
</dbReference>
<gene>
    <name evidence="2" type="ORF">METZ01_LOCUS158373</name>
</gene>
<evidence type="ECO:0000313" key="2">
    <source>
        <dbReference type="EMBL" id="SVB05519.1"/>
    </source>
</evidence>
<dbReference type="PANTHER" id="PTHR10098">
    <property type="entry name" value="RAPSYN-RELATED"/>
    <property type="match status" value="1"/>
</dbReference>
<reference evidence="2" key="1">
    <citation type="submission" date="2018-05" db="EMBL/GenBank/DDBJ databases">
        <authorList>
            <person name="Lanie J.A."/>
            <person name="Ng W.-L."/>
            <person name="Kazmierczak K.M."/>
            <person name="Andrzejewski T.M."/>
            <person name="Davidsen T.M."/>
            <person name="Wayne K.J."/>
            <person name="Tettelin H."/>
            <person name="Glass J.I."/>
            <person name="Rusch D."/>
            <person name="Podicherti R."/>
            <person name="Tsui H.-C.T."/>
            <person name="Winkler M.E."/>
        </authorList>
    </citation>
    <scope>NUCLEOTIDE SEQUENCE</scope>
</reference>
<evidence type="ECO:0000259" key="1">
    <source>
        <dbReference type="PROSITE" id="PS50125"/>
    </source>
</evidence>
<sequence>MENTPTRKLAAIMFTDIAGFTKSMSYDEQLAIQAVRKKRTIIQPLINEYNGIFVKEIGDGTLSYFNSAIDASNCAISIQEKTYDVESLNIRVGIHIGDIVFDKDDVFGDGVNIASRLESLSPVGGVCISSNVYDELSNKKEFDAVSLGLQSLKGVGRVIEIYALKGDKLRHPNQLEYKNTRIEKHDDDEIPSIAIIPFDNKGAEEDVFYAYGISTDLISDCSGAGLIRVASLKDVEKLDYNNLETIEIAKKLLVRYIAQGTLWKMGEMFQLSIELYDTKEKKVIWSDRWQEKWKDLTSIKSNLTDGLLKSLNTSSKIKDIDTPLDTQAYEYYLKANYKYEKRKSLEDAEIAKGLLQKAIDIDNNLLEAHHLLGHIHQTAGDYDTAMKILTPILKLAQDLGRMRMLGIIFNGIGNIKLDQGDINLALGNFEKSLKIFEELDDKYLMGASLLGIGNMYYSKGNYDKALEYWFRVLKINEELNNKNRIKSIYNNIGIAYLEKGNFEESLNFHNRSLKIAEEIDDISSMGFSFVNIGIVYSNKGNYDQALDYCDKSLEIREKLGDQKQIGVSLTRLGYTHYSKGEYKKSLEYFDRVIRINKEIGYKRGLTFP</sequence>
<dbReference type="InterPro" id="IPR011990">
    <property type="entry name" value="TPR-like_helical_dom_sf"/>
</dbReference>
<dbReference type="CDD" id="cd07302">
    <property type="entry name" value="CHD"/>
    <property type="match status" value="1"/>
</dbReference>
<dbReference type="InterPro" id="IPR019734">
    <property type="entry name" value="TPR_rpt"/>
</dbReference>
<dbReference type="SMART" id="SM00028">
    <property type="entry name" value="TPR"/>
    <property type="match status" value="6"/>
</dbReference>
<dbReference type="PANTHER" id="PTHR10098:SF108">
    <property type="entry name" value="TETRATRICOPEPTIDE REPEAT PROTEIN 28"/>
    <property type="match status" value="1"/>
</dbReference>
<dbReference type="AlphaFoldDB" id="A0A382AVP8"/>
<dbReference type="InterPro" id="IPR001054">
    <property type="entry name" value="A/G_cyclase"/>
</dbReference>
<dbReference type="PROSITE" id="PS50125">
    <property type="entry name" value="GUANYLATE_CYCLASE_2"/>
    <property type="match status" value="1"/>
</dbReference>
<feature type="domain" description="Guanylate cyclase" evidence="1">
    <location>
        <begin position="11"/>
        <end position="118"/>
    </location>
</feature>
<dbReference type="Pfam" id="PF13176">
    <property type="entry name" value="TPR_7"/>
    <property type="match status" value="1"/>
</dbReference>
<dbReference type="Pfam" id="PF00211">
    <property type="entry name" value="Guanylate_cyc"/>
    <property type="match status" value="1"/>
</dbReference>
<dbReference type="PROSITE" id="PS50005">
    <property type="entry name" value="TPR"/>
    <property type="match status" value="4"/>
</dbReference>
<feature type="non-terminal residue" evidence="2">
    <location>
        <position position="608"/>
    </location>
</feature>
<accession>A0A382AVP8</accession>
<dbReference type="Pfam" id="PF13424">
    <property type="entry name" value="TPR_12"/>
    <property type="match status" value="2"/>
</dbReference>
<dbReference type="GO" id="GO:0009190">
    <property type="term" value="P:cyclic nucleotide biosynthetic process"/>
    <property type="evidence" value="ECO:0007669"/>
    <property type="project" value="InterPro"/>
</dbReference>
<dbReference type="SMART" id="SM00044">
    <property type="entry name" value="CYCc"/>
    <property type="match status" value="1"/>
</dbReference>